<dbReference type="AlphaFoldDB" id="A0A5C1A4G6"/>
<feature type="modified residue" description="4-aspartylphosphate" evidence="2">
    <location>
        <position position="77"/>
    </location>
</feature>
<evidence type="ECO:0000256" key="1">
    <source>
        <dbReference type="ARBA" id="ARBA00022801"/>
    </source>
</evidence>
<feature type="compositionally biased region" description="Polar residues" evidence="3">
    <location>
        <begin position="1"/>
        <end position="11"/>
    </location>
</feature>
<dbReference type="SMART" id="SM00331">
    <property type="entry name" value="PP2C_SIG"/>
    <property type="match status" value="1"/>
</dbReference>
<protein>
    <submittedName>
        <fullName evidence="5">Transcriptional regulator</fullName>
    </submittedName>
</protein>
<dbReference type="SUPFAM" id="SSF52172">
    <property type="entry name" value="CheY-like"/>
    <property type="match status" value="1"/>
</dbReference>
<accession>A0A5C1A4G6</accession>
<sequence length="405" mass="44602">MSHAAPTNISPQPGFGDPRASSARRTRVLLVDDQAIVGESVRRMLGDDPAVELKHCLDPAAALATATAFQPTVILQDLVMPEIDGLLLVKFFRANPGTRDVPMIVLSSKEEPVVKAQAFALGANDYLVKLPDKLELVARVRYHSEAYQRLLERNEAYRRLTESERQLAQEVGQAARYVKSLLPAPLRGEVLADGKFVPSTQLGGDMFGYYWIDDDHLALYLLDVSGHGVGSSLLAVSASNTIAARSLPDTDFRDPAQVLTRLNDTFQMDRQDGKYFTIIYAVYHRTSRTLRYCNAAHPAGLLLDPAAGVTQLESGNPWIGMLPPGLPFEGGEVTVPPGARLLFYSDGVCEIERPDGTYWPSDEFVAFVAGLDRTADLPGLLYAEARRLRRAEILDDDFSILDIRF</sequence>
<dbReference type="InterPro" id="IPR001789">
    <property type="entry name" value="Sig_transdc_resp-reg_receiver"/>
</dbReference>
<dbReference type="Pfam" id="PF00072">
    <property type="entry name" value="Response_reg"/>
    <property type="match status" value="1"/>
</dbReference>
<dbReference type="Gene3D" id="3.40.50.2300">
    <property type="match status" value="1"/>
</dbReference>
<dbReference type="Gene3D" id="3.60.40.10">
    <property type="entry name" value="PPM-type phosphatase domain"/>
    <property type="match status" value="1"/>
</dbReference>
<feature type="region of interest" description="Disordered" evidence="3">
    <location>
        <begin position="1"/>
        <end position="21"/>
    </location>
</feature>
<dbReference type="GO" id="GO:0016791">
    <property type="term" value="F:phosphatase activity"/>
    <property type="evidence" value="ECO:0007669"/>
    <property type="project" value="TreeGrafter"/>
</dbReference>
<keyword evidence="1" id="KW-0378">Hydrolase</keyword>
<dbReference type="KEGG" id="lrs:PX52LOC_00398"/>
<dbReference type="GO" id="GO:0000160">
    <property type="term" value="P:phosphorelay signal transduction system"/>
    <property type="evidence" value="ECO:0007669"/>
    <property type="project" value="InterPro"/>
</dbReference>
<keyword evidence="2" id="KW-0597">Phosphoprotein</keyword>
<dbReference type="Pfam" id="PF07228">
    <property type="entry name" value="SpoIIE"/>
    <property type="match status" value="1"/>
</dbReference>
<evidence type="ECO:0000313" key="5">
    <source>
        <dbReference type="EMBL" id="QEL13540.1"/>
    </source>
</evidence>
<dbReference type="PROSITE" id="PS50110">
    <property type="entry name" value="RESPONSE_REGULATORY"/>
    <property type="match status" value="1"/>
</dbReference>
<dbReference type="SMART" id="SM00448">
    <property type="entry name" value="REC"/>
    <property type="match status" value="1"/>
</dbReference>
<dbReference type="Proteomes" id="UP000324974">
    <property type="component" value="Chromosome"/>
</dbReference>
<evidence type="ECO:0000256" key="3">
    <source>
        <dbReference type="SAM" id="MobiDB-lite"/>
    </source>
</evidence>
<dbReference type="InterPro" id="IPR036457">
    <property type="entry name" value="PPM-type-like_dom_sf"/>
</dbReference>
<dbReference type="EMBL" id="CP042425">
    <property type="protein sequence ID" value="QEL13540.1"/>
    <property type="molecule type" value="Genomic_DNA"/>
</dbReference>
<dbReference type="InterPro" id="IPR052016">
    <property type="entry name" value="Bact_Sigma-Reg"/>
</dbReference>
<dbReference type="PANTHER" id="PTHR43156">
    <property type="entry name" value="STAGE II SPORULATION PROTEIN E-RELATED"/>
    <property type="match status" value="1"/>
</dbReference>
<feature type="domain" description="Response regulatory" evidence="4">
    <location>
        <begin position="27"/>
        <end position="144"/>
    </location>
</feature>
<dbReference type="RefSeq" id="WP_149108504.1">
    <property type="nucleotide sequence ID" value="NZ_CP042425.1"/>
</dbReference>
<evidence type="ECO:0000256" key="2">
    <source>
        <dbReference type="PROSITE-ProRule" id="PRU00169"/>
    </source>
</evidence>
<dbReference type="OrthoDB" id="20101at2"/>
<name>A0A5C1A4G6_9BACT</name>
<organism evidence="5 6">
    <name type="scientific">Limnoglobus roseus</name>
    <dbReference type="NCBI Taxonomy" id="2598579"/>
    <lineage>
        <taxon>Bacteria</taxon>
        <taxon>Pseudomonadati</taxon>
        <taxon>Planctomycetota</taxon>
        <taxon>Planctomycetia</taxon>
        <taxon>Gemmatales</taxon>
        <taxon>Gemmataceae</taxon>
        <taxon>Limnoglobus</taxon>
    </lineage>
</organism>
<evidence type="ECO:0000313" key="6">
    <source>
        <dbReference type="Proteomes" id="UP000324974"/>
    </source>
</evidence>
<dbReference type="InterPro" id="IPR001932">
    <property type="entry name" value="PPM-type_phosphatase-like_dom"/>
</dbReference>
<proteinExistence type="predicted"/>
<gene>
    <name evidence="5" type="ORF">PX52LOC_00398</name>
</gene>
<keyword evidence="6" id="KW-1185">Reference proteome</keyword>
<dbReference type="PANTHER" id="PTHR43156:SF2">
    <property type="entry name" value="STAGE II SPORULATION PROTEIN E"/>
    <property type="match status" value="1"/>
</dbReference>
<dbReference type="InterPro" id="IPR011006">
    <property type="entry name" value="CheY-like_superfamily"/>
</dbReference>
<evidence type="ECO:0000259" key="4">
    <source>
        <dbReference type="PROSITE" id="PS50110"/>
    </source>
</evidence>
<reference evidence="6" key="1">
    <citation type="submission" date="2019-08" db="EMBL/GenBank/DDBJ databases">
        <title>Limnoglobus roseus gen. nov., sp. nov., a novel freshwater planctomycete with a giant genome from the family Gemmataceae.</title>
        <authorList>
            <person name="Kulichevskaya I.S."/>
            <person name="Naumoff D.G."/>
            <person name="Miroshnikov K."/>
            <person name="Ivanova A."/>
            <person name="Philippov D.A."/>
            <person name="Hakobyan A."/>
            <person name="Rijpstra I.C."/>
            <person name="Sinninghe Damste J.S."/>
            <person name="Liesack W."/>
            <person name="Dedysh S.N."/>
        </authorList>
    </citation>
    <scope>NUCLEOTIDE SEQUENCE [LARGE SCALE GENOMIC DNA]</scope>
    <source>
        <strain evidence="6">PX52</strain>
    </source>
</reference>